<dbReference type="Proteomes" id="UP000050411">
    <property type="component" value="Unassembled WGS sequence"/>
</dbReference>
<name>A0A0N8R1I4_9PSED</name>
<dbReference type="EMBL" id="LJQB01000061">
    <property type="protein sequence ID" value="KPW84078.1"/>
    <property type="molecule type" value="Genomic_DNA"/>
</dbReference>
<dbReference type="PANTHER" id="PTHR40396:SF1">
    <property type="entry name" value="ATPASE AAA-TYPE CORE DOMAIN-CONTAINING PROTEIN"/>
    <property type="match status" value="1"/>
</dbReference>
<evidence type="ECO:0000313" key="2">
    <source>
        <dbReference type="EMBL" id="KPW84078.1"/>
    </source>
</evidence>
<dbReference type="SUPFAM" id="SSF52540">
    <property type="entry name" value="P-loop containing nucleoside triphosphate hydrolases"/>
    <property type="match status" value="1"/>
</dbReference>
<dbReference type="GO" id="GO:0016887">
    <property type="term" value="F:ATP hydrolysis activity"/>
    <property type="evidence" value="ECO:0007669"/>
    <property type="project" value="InterPro"/>
</dbReference>
<dbReference type="PATRIC" id="fig|200452.3.peg.1828"/>
<dbReference type="Gene3D" id="3.40.50.300">
    <property type="entry name" value="P-loop containing nucleotide triphosphate hydrolases"/>
    <property type="match status" value="1"/>
</dbReference>
<dbReference type="InterPro" id="IPR027417">
    <property type="entry name" value="P-loop_NTPase"/>
</dbReference>
<dbReference type="PANTHER" id="PTHR40396">
    <property type="entry name" value="ATPASE-LIKE PROTEIN"/>
    <property type="match status" value="1"/>
</dbReference>
<comment type="caution">
    <text evidence="2">The sequence shown here is derived from an EMBL/GenBank/DDBJ whole genome shotgun (WGS) entry which is preliminary data.</text>
</comment>
<sequence>MRLPEVGCSLPRRLFVKKIQKMLLEVKMLLRFGTSNHLSVREYQELSLVATPLKGSLEGLLQSSDTADQSKAFSTVPVVAIYGANAAGKSTILRALEFFVTAIKESQNGSSSRQGTPYQPFLLDENSRNSVSRYDADFVIDGIRYHYGFTLDGKIVHSEWLFSFPAGSQRQVRSILFHRDAADESSFYFGKSLKGDNKRISKLTRNNSLFLSSAAQNAHSQLSKIYDYFSIGFSQRLETVSDNASISEQMFAYFGADKAQRKRAMNFMQAADIGIADVEFSKKAPGKKTQLLIQEFENIFTKHFSDFSFPESYETNEAKILHYGEYAKYYPIALEYESSGTKALLQILGPVFTKLENGGTLIVDELNIALHPLVSHELIKLFSSPETNPGRAQLIFTTHDTNILTSGLLRRDQIWFVEKDGTGSTCLYPLSSIKIRQNDNFEKGYIEGRFGAIPMFGLNKYNYKNLDSLSKEGDK</sequence>
<protein>
    <recommendedName>
        <fullName evidence="1">ATPase AAA-type core domain-containing protein</fullName>
    </recommendedName>
</protein>
<feature type="domain" description="ATPase AAA-type core" evidence="1">
    <location>
        <begin position="78"/>
        <end position="404"/>
    </location>
</feature>
<accession>A0A0N8R1I4</accession>
<organism evidence="2 3">
    <name type="scientific">Pseudomonas congelans</name>
    <dbReference type="NCBI Taxonomy" id="200452"/>
    <lineage>
        <taxon>Bacteria</taxon>
        <taxon>Pseudomonadati</taxon>
        <taxon>Pseudomonadota</taxon>
        <taxon>Gammaproteobacteria</taxon>
        <taxon>Pseudomonadales</taxon>
        <taxon>Pseudomonadaceae</taxon>
        <taxon>Pseudomonas</taxon>
    </lineage>
</organism>
<evidence type="ECO:0000259" key="1">
    <source>
        <dbReference type="Pfam" id="PF13304"/>
    </source>
</evidence>
<evidence type="ECO:0000313" key="3">
    <source>
        <dbReference type="Proteomes" id="UP000050411"/>
    </source>
</evidence>
<dbReference type="GO" id="GO:0005524">
    <property type="term" value="F:ATP binding"/>
    <property type="evidence" value="ECO:0007669"/>
    <property type="project" value="InterPro"/>
</dbReference>
<dbReference type="InterPro" id="IPR003959">
    <property type="entry name" value="ATPase_AAA_core"/>
</dbReference>
<dbReference type="Pfam" id="PF13304">
    <property type="entry name" value="AAA_21"/>
    <property type="match status" value="1"/>
</dbReference>
<reference evidence="2 3" key="1">
    <citation type="submission" date="2015-09" db="EMBL/GenBank/DDBJ databases">
        <title>Genome announcement of multiple Pseudomonas syringae strains.</title>
        <authorList>
            <person name="Thakur S."/>
            <person name="Wang P.W."/>
            <person name="Gong Y."/>
            <person name="Weir B.S."/>
            <person name="Guttman D.S."/>
        </authorList>
    </citation>
    <scope>NUCLEOTIDE SEQUENCE [LARGE SCALE GENOMIC DNA]</scope>
    <source>
        <strain evidence="2 3">ICMP19117</strain>
    </source>
</reference>
<gene>
    <name evidence="2" type="ORF">ALO92_01478</name>
</gene>
<proteinExistence type="predicted"/>
<dbReference type="AlphaFoldDB" id="A0A0N8R1I4"/>